<feature type="region of interest" description="Disordered" evidence="1">
    <location>
        <begin position="65"/>
        <end position="89"/>
    </location>
</feature>
<comment type="caution">
    <text evidence="2">The sequence shown here is derived from an EMBL/GenBank/DDBJ whole genome shotgun (WGS) entry which is preliminary data.</text>
</comment>
<sequence length="89" mass="9438">AYPPGDGGADSSEALLTGLRTVAQGRKELRRLPKHAISEDSSGRRRLVDGFGNPMLYFQSGGLAGETPRLVSQGPDPLDPTDDIATDMN</sequence>
<gene>
    <name evidence="2" type="ORF">LCGC14_2859750</name>
</gene>
<organism evidence="2">
    <name type="scientific">marine sediment metagenome</name>
    <dbReference type="NCBI Taxonomy" id="412755"/>
    <lineage>
        <taxon>unclassified sequences</taxon>
        <taxon>metagenomes</taxon>
        <taxon>ecological metagenomes</taxon>
    </lineage>
</organism>
<evidence type="ECO:0000256" key="1">
    <source>
        <dbReference type="SAM" id="MobiDB-lite"/>
    </source>
</evidence>
<evidence type="ECO:0000313" key="2">
    <source>
        <dbReference type="EMBL" id="KKK76827.1"/>
    </source>
</evidence>
<accession>A0A0F8Y5V9</accession>
<name>A0A0F8Y5V9_9ZZZZ</name>
<reference evidence="2" key="1">
    <citation type="journal article" date="2015" name="Nature">
        <title>Complex archaea that bridge the gap between prokaryotes and eukaryotes.</title>
        <authorList>
            <person name="Spang A."/>
            <person name="Saw J.H."/>
            <person name="Jorgensen S.L."/>
            <person name="Zaremba-Niedzwiedzka K."/>
            <person name="Martijn J."/>
            <person name="Lind A.E."/>
            <person name="van Eijk R."/>
            <person name="Schleper C."/>
            <person name="Guy L."/>
            <person name="Ettema T.J."/>
        </authorList>
    </citation>
    <scope>NUCLEOTIDE SEQUENCE</scope>
</reference>
<proteinExistence type="predicted"/>
<dbReference type="AlphaFoldDB" id="A0A0F8Y5V9"/>
<protein>
    <submittedName>
        <fullName evidence="2">Uncharacterized protein</fullName>
    </submittedName>
</protein>
<dbReference type="EMBL" id="LAZR01055236">
    <property type="protein sequence ID" value="KKK76827.1"/>
    <property type="molecule type" value="Genomic_DNA"/>
</dbReference>
<feature type="compositionally biased region" description="Acidic residues" evidence="1">
    <location>
        <begin position="79"/>
        <end position="89"/>
    </location>
</feature>
<feature type="non-terminal residue" evidence="2">
    <location>
        <position position="1"/>
    </location>
</feature>